<dbReference type="EMBL" id="BLLK01000062">
    <property type="protein sequence ID" value="GFH58950.1"/>
    <property type="molecule type" value="Genomic_DNA"/>
</dbReference>
<evidence type="ECO:0000313" key="1">
    <source>
        <dbReference type="EMBL" id="GFH58950.1"/>
    </source>
</evidence>
<dbReference type="AlphaFoldDB" id="A0AAD3D8W1"/>
<gene>
    <name evidence="1" type="ORF">CTEN210_15426</name>
</gene>
<keyword evidence="2" id="KW-1185">Reference proteome</keyword>
<organism evidence="1 2">
    <name type="scientific">Chaetoceros tenuissimus</name>
    <dbReference type="NCBI Taxonomy" id="426638"/>
    <lineage>
        <taxon>Eukaryota</taxon>
        <taxon>Sar</taxon>
        <taxon>Stramenopiles</taxon>
        <taxon>Ochrophyta</taxon>
        <taxon>Bacillariophyta</taxon>
        <taxon>Coscinodiscophyceae</taxon>
        <taxon>Chaetocerotophycidae</taxon>
        <taxon>Chaetocerotales</taxon>
        <taxon>Chaetocerotaceae</taxon>
        <taxon>Chaetoceros</taxon>
    </lineage>
</organism>
<evidence type="ECO:0000313" key="2">
    <source>
        <dbReference type="Proteomes" id="UP001054902"/>
    </source>
</evidence>
<name>A0AAD3D8W1_9STRA</name>
<comment type="caution">
    <text evidence="1">The sequence shown here is derived from an EMBL/GenBank/DDBJ whole genome shotgun (WGS) entry which is preliminary data.</text>
</comment>
<accession>A0AAD3D8W1</accession>
<dbReference type="Proteomes" id="UP001054902">
    <property type="component" value="Unassembled WGS sequence"/>
</dbReference>
<sequence>MKEEKESGAKNEGSSSKIAAACKVLVSIALLVSSVHTYQSHNATSVQNADHRRRLSFVSDSPSYMEDLMEDLRERKKLFDETPPEEVKYWFEYTGPLQKYFYRYSKSRGKADYFEGRDDSGVVSARFVSPGGGDEFSHFFNTADRSIPKDEQAMHYRLLDNCFAMGSSKRPNLSDWKSWFAGGSDGKVTDRCRVLVTMNTAGAGKGSTMLWETKPPTKHAAGPQPWTSEQATAATHLERNLKEMDEMCATGLIAIRLQLLVCEPIPGVWTDWMDSMLPNCGGSRAPLSDLPSNIKNAYEDGVEVEDRASPVQVVVVASASTADTCHNLKSGFMEKRVQDLILSPPYLTSENVPKNFDPVQKTTHPDLVSSDDHDMYIGLKWSSLITTRSVFSFLQASADLAAAAASPNNKENDGDESNIVLDSSPSSPFLIPSFTRVSYLSEENNKVAKWRLHGDFFHPSAWEICRDSYDMTWIPDSLSGNGGVSGICYDKNTSGFSNTSRRLNGEECGQWWIYMTEEQMALSPEVYANEVSAPLVQGGSNNISMLTERQRKELVSLKVCQQHAGKDEAELKKCGENPQAVIPLGDMESFEINFMPNNALGKKHNIGRRPGYSKEQEYIKDRELVRERKQLKGQEDIEKALFDYTVYPSALFRKDATIKAARIRDRIMTKETPKDSYPPYTVKSEYYDVTIKKPRMSVPGWCQAIARKGLCTLYAEYFRESSDNRCSEACGLKKNFSPMQ</sequence>
<proteinExistence type="predicted"/>
<reference evidence="1 2" key="1">
    <citation type="journal article" date="2021" name="Sci. Rep.">
        <title>The genome of the diatom Chaetoceros tenuissimus carries an ancient integrated fragment of an extant virus.</title>
        <authorList>
            <person name="Hongo Y."/>
            <person name="Kimura K."/>
            <person name="Takaki Y."/>
            <person name="Yoshida Y."/>
            <person name="Baba S."/>
            <person name="Kobayashi G."/>
            <person name="Nagasaki K."/>
            <person name="Hano T."/>
            <person name="Tomaru Y."/>
        </authorList>
    </citation>
    <scope>NUCLEOTIDE SEQUENCE [LARGE SCALE GENOMIC DNA]</scope>
    <source>
        <strain evidence="1 2">NIES-3715</strain>
    </source>
</reference>
<protein>
    <submittedName>
        <fullName evidence="1">Uncharacterized protein</fullName>
    </submittedName>
</protein>